<evidence type="ECO:0000313" key="1">
    <source>
        <dbReference type="EMBL" id="MFG6441357.1"/>
    </source>
</evidence>
<comment type="caution">
    <text evidence="1">The sequence shown here is derived from an EMBL/GenBank/DDBJ whole genome shotgun (WGS) entry which is preliminary data.</text>
</comment>
<sequence length="249" mass="27077">MNRVTVKPSPSVVRVVTECLCEVAERTGKEVGALEMAKWYEAFAACQPFELREAFDNHALTSPFAPSMAAIRQELDRSRFGGISGAWLMVREAALACADRNFFVIFEHAAIHFSIEVIGGWHSVIRLVRDAGSVSFARRDFIKAFEDHRPSISYPAGLGGFNGVNAVLIGHRGRALEVYRHGAKGGAACFPGIDILQPQVELLPGQHLQAWPAHLGPEHMAAPPGPPVHITPTWWGTEPSPSALPVTPT</sequence>
<dbReference type="Proteomes" id="UP001606301">
    <property type="component" value="Unassembled WGS sequence"/>
</dbReference>
<dbReference type="EMBL" id="JBIGHW010000005">
    <property type="protein sequence ID" value="MFG6441357.1"/>
    <property type="molecule type" value="Genomic_DNA"/>
</dbReference>
<protein>
    <submittedName>
        <fullName evidence="1">Uncharacterized protein</fullName>
    </submittedName>
</protein>
<organism evidence="1 2">
    <name type="scientific">Pelomonas margarita</name>
    <dbReference type="NCBI Taxonomy" id="3299031"/>
    <lineage>
        <taxon>Bacteria</taxon>
        <taxon>Pseudomonadati</taxon>
        <taxon>Pseudomonadota</taxon>
        <taxon>Betaproteobacteria</taxon>
        <taxon>Burkholderiales</taxon>
        <taxon>Sphaerotilaceae</taxon>
        <taxon>Roseateles</taxon>
    </lineage>
</organism>
<evidence type="ECO:0000313" key="2">
    <source>
        <dbReference type="Proteomes" id="UP001606301"/>
    </source>
</evidence>
<accession>A0ABW7FJ28</accession>
<name>A0ABW7FJ28_9BURK</name>
<gene>
    <name evidence="1" type="ORF">ACG0Z3_11765</name>
</gene>
<reference evidence="1 2" key="1">
    <citation type="submission" date="2024-08" db="EMBL/GenBank/DDBJ databases">
        <authorList>
            <person name="Lu H."/>
        </authorList>
    </citation>
    <scope>NUCLEOTIDE SEQUENCE [LARGE SCALE GENOMIC DNA]</scope>
    <source>
        <strain evidence="1 2">LKC17W</strain>
    </source>
</reference>
<proteinExistence type="predicted"/>
<keyword evidence="2" id="KW-1185">Reference proteome</keyword>
<dbReference type="RefSeq" id="WP_394397676.1">
    <property type="nucleotide sequence ID" value="NZ_JBIGHW010000005.1"/>
</dbReference>